<evidence type="ECO:0000256" key="7">
    <source>
        <dbReference type="ARBA" id="ARBA00023053"/>
    </source>
</evidence>
<keyword evidence="6 12" id="KW-1133">Transmembrane helix</keyword>
<feature type="transmembrane region" description="Helical" evidence="12">
    <location>
        <begin position="90"/>
        <end position="120"/>
    </location>
</feature>
<keyword evidence="7" id="KW-0915">Sodium</keyword>
<gene>
    <name evidence="13" type="ORF">CDAUBV1_LOCUS9458</name>
</gene>
<comment type="caution">
    <text evidence="13">The sequence shown here is derived from an EMBL/GenBank/DDBJ whole genome shotgun (WGS) entry which is preliminary data.</text>
</comment>
<evidence type="ECO:0000256" key="8">
    <source>
        <dbReference type="ARBA" id="ARBA00023065"/>
    </source>
</evidence>
<accession>A0AAV2TIQ5</accession>
<feature type="transmembrane region" description="Helical" evidence="12">
    <location>
        <begin position="12"/>
        <end position="29"/>
    </location>
</feature>
<feature type="transmembrane region" description="Helical" evidence="12">
    <location>
        <begin position="337"/>
        <end position="362"/>
    </location>
</feature>
<evidence type="ECO:0000256" key="9">
    <source>
        <dbReference type="ARBA" id="ARBA00023136"/>
    </source>
</evidence>
<feature type="transmembrane region" description="Helical" evidence="12">
    <location>
        <begin position="430"/>
        <end position="452"/>
    </location>
</feature>
<organism evidence="13 14">
    <name type="scientific">Calicophoron daubneyi</name>
    <name type="common">Rumen fluke</name>
    <name type="synonym">Paramphistomum daubneyi</name>
    <dbReference type="NCBI Taxonomy" id="300641"/>
    <lineage>
        <taxon>Eukaryota</taxon>
        <taxon>Metazoa</taxon>
        <taxon>Spiralia</taxon>
        <taxon>Lophotrochozoa</taxon>
        <taxon>Platyhelminthes</taxon>
        <taxon>Trematoda</taxon>
        <taxon>Digenea</taxon>
        <taxon>Plagiorchiida</taxon>
        <taxon>Pronocephalata</taxon>
        <taxon>Paramphistomoidea</taxon>
        <taxon>Paramphistomidae</taxon>
        <taxon>Calicophoron</taxon>
    </lineage>
</organism>
<evidence type="ECO:0000313" key="14">
    <source>
        <dbReference type="Proteomes" id="UP001497525"/>
    </source>
</evidence>
<dbReference type="GO" id="GO:0005886">
    <property type="term" value="C:plasma membrane"/>
    <property type="evidence" value="ECO:0007669"/>
    <property type="project" value="UniProtKB-SubCell"/>
</dbReference>
<evidence type="ECO:0000256" key="12">
    <source>
        <dbReference type="SAM" id="Phobius"/>
    </source>
</evidence>
<feature type="transmembrane region" description="Helical" evidence="12">
    <location>
        <begin position="521"/>
        <end position="545"/>
    </location>
</feature>
<dbReference type="GO" id="GO:0006814">
    <property type="term" value="P:sodium ion transport"/>
    <property type="evidence" value="ECO:0007669"/>
    <property type="project" value="UniProtKB-KW"/>
</dbReference>
<dbReference type="PANTHER" id="PTHR42985">
    <property type="entry name" value="SODIUM-COUPLED MONOCARBOXYLATE TRANSPORTER"/>
    <property type="match status" value="1"/>
</dbReference>
<dbReference type="GO" id="GO:0015293">
    <property type="term" value="F:symporter activity"/>
    <property type="evidence" value="ECO:0007669"/>
    <property type="project" value="TreeGrafter"/>
</dbReference>
<feature type="transmembrane region" description="Helical" evidence="12">
    <location>
        <begin position="399"/>
        <end position="424"/>
    </location>
</feature>
<keyword evidence="10" id="KW-0739">Sodium transport</keyword>
<proteinExistence type="inferred from homology"/>
<evidence type="ECO:0008006" key="15">
    <source>
        <dbReference type="Google" id="ProtNLM"/>
    </source>
</evidence>
<evidence type="ECO:0000256" key="1">
    <source>
        <dbReference type="ARBA" id="ARBA00004651"/>
    </source>
</evidence>
<dbReference type="EMBL" id="CAXLJL010000256">
    <property type="protein sequence ID" value="CAL5135292.1"/>
    <property type="molecule type" value="Genomic_DNA"/>
</dbReference>
<feature type="transmembrane region" description="Helical" evidence="12">
    <location>
        <begin position="459"/>
        <end position="480"/>
    </location>
</feature>
<feature type="transmembrane region" description="Helical" evidence="12">
    <location>
        <begin position="254"/>
        <end position="272"/>
    </location>
</feature>
<feature type="transmembrane region" description="Helical" evidence="12">
    <location>
        <begin position="198"/>
        <end position="221"/>
    </location>
</feature>
<dbReference type="PANTHER" id="PTHR42985:SF2">
    <property type="entry name" value="SODIUM-DEPENDENT MULTIVITAMIN TRANSPORTER"/>
    <property type="match status" value="1"/>
</dbReference>
<dbReference type="NCBIfam" id="TIGR00813">
    <property type="entry name" value="sss"/>
    <property type="match status" value="1"/>
</dbReference>
<dbReference type="CDD" id="cd11492">
    <property type="entry name" value="SLC5sbd_NIS-SMVT"/>
    <property type="match status" value="1"/>
</dbReference>
<feature type="transmembrane region" description="Helical" evidence="12">
    <location>
        <begin position="64"/>
        <end position="84"/>
    </location>
</feature>
<dbReference type="Gene3D" id="1.20.1730.10">
    <property type="entry name" value="Sodium/glucose cotransporter"/>
    <property type="match status" value="1"/>
</dbReference>
<reference evidence="13" key="1">
    <citation type="submission" date="2024-06" db="EMBL/GenBank/DDBJ databases">
        <authorList>
            <person name="Liu X."/>
            <person name="Lenzi L."/>
            <person name="Haldenby T S."/>
            <person name="Uol C."/>
        </authorList>
    </citation>
    <scope>NUCLEOTIDE SEQUENCE</scope>
</reference>
<dbReference type="AlphaFoldDB" id="A0AAV2TIQ5"/>
<keyword evidence="3" id="KW-0813">Transport</keyword>
<dbReference type="InterPro" id="IPR038377">
    <property type="entry name" value="Na/Glc_symporter_sf"/>
</dbReference>
<feature type="transmembrane region" description="Helical" evidence="12">
    <location>
        <begin position="172"/>
        <end position="191"/>
    </location>
</feature>
<dbReference type="Pfam" id="PF00474">
    <property type="entry name" value="SSF"/>
    <property type="match status" value="1"/>
</dbReference>
<keyword evidence="9 12" id="KW-0472">Membrane</keyword>
<keyword evidence="4" id="KW-1003">Cell membrane</keyword>
<evidence type="ECO:0000256" key="2">
    <source>
        <dbReference type="ARBA" id="ARBA00006434"/>
    </source>
</evidence>
<name>A0AAV2TIQ5_CALDB</name>
<evidence type="ECO:0000256" key="3">
    <source>
        <dbReference type="ARBA" id="ARBA00022448"/>
    </source>
</evidence>
<dbReference type="PROSITE" id="PS50283">
    <property type="entry name" value="NA_SOLUT_SYMP_3"/>
    <property type="match status" value="1"/>
</dbReference>
<evidence type="ECO:0000256" key="4">
    <source>
        <dbReference type="ARBA" id="ARBA00022475"/>
    </source>
</evidence>
<comment type="subcellular location">
    <subcellularLocation>
        <location evidence="1">Cell membrane</location>
        <topology evidence="1">Multi-pass membrane protein</topology>
    </subcellularLocation>
</comment>
<evidence type="ECO:0000256" key="5">
    <source>
        <dbReference type="ARBA" id="ARBA00022692"/>
    </source>
</evidence>
<protein>
    <recommendedName>
        <fullName evidence="15">Sodium-dependent multivitamin transporter</fullName>
    </recommendedName>
</protein>
<feature type="transmembrane region" description="Helical" evidence="12">
    <location>
        <begin position="141"/>
        <end position="160"/>
    </location>
</feature>
<dbReference type="Proteomes" id="UP001497525">
    <property type="component" value="Unassembled WGS sequence"/>
</dbReference>
<evidence type="ECO:0000256" key="10">
    <source>
        <dbReference type="ARBA" id="ARBA00023201"/>
    </source>
</evidence>
<dbReference type="InterPro" id="IPR001734">
    <property type="entry name" value="Na/solute_symporter"/>
</dbReference>
<dbReference type="InterPro" id="IPR051163">
    <property type="entry name" value="Sodium:Solute_Symporter_SSF"/>
</dbReference>
<evidence type="ECO:0000256" key="6">
    <source>
        <dbReference type="ARBA" id="ARBA00022989"/>
    </source>
</evidence>
<keyword evidence="8" id="KW-0406">Ion transport</keyword>
<comment type="similarity">
    <text evidence="2 11">Belongs to the sodium:solute symporter (SSF) (TC 2.A.21) family.</text>
</comment>
<feature type="transmembrane region" description="Helical" evidence="12">
    <location>
        <begin position="293"/>
        <end position="317"/>
    </location>
</feature>
<evidence type="ECO:0000256" key="11">
    <source>
        <dbReference type="RuleBase" id="RU362091"/>
    </source>
</evidence>
<sequence length="611" mass="67840">MSFAFDWPDYVVFGFWLVLYSLIGLYHRFRNEILSTINKCFGRQRQENVNEEDAEALFLGNRNLSLLPVLASLMASFLSAVALMGTTSEIYLYGIQFVFLIFGYLIAFPVAAEVYMPVFYKLKLNSAHEYLEFRFGKSIRWLTSLAFCIQMLVYTALALYAPSLAFSQVSGIPVWITVLSTGIVTTFYTTLGGIRAVVWIDLLQLILLTSGMLVAVIIGTVRIGGPQKLIEIAWTGKRLQTFDFNVNPLLHHTFWTLALGGAGMVLSIFGTNQTQVQRYLSCRNMETARRATLLNLPSNAVFLILEIIFGLVMYAYFSQCDPLQTGEVKKADQLLPYIIMVLFDGIPIIRGLFLSVIFAAALSTVSSGINSLAQVFLEDLIRPCLLHFRKKDLERRVQTYVAVLLSGFLGAVSVGLALLMQILSSGVLNFSFSLFGAIGGPILAVFTLGMIMPCINWKGALAGLVSSLGVGLWLSIEAILSPRKREKLPLSVSNCSGNYTFWAQSAGPMLNRELPSYSLSYLYYTLACLLTATVVGLAVSAISGFNSRSPVPRRLLAWQAYRCFRHLPSWLPAQTVEEERIHITEVVMFDSRSASSLENWSTAAAKYSTDI</sequence>
<keyword evidence="5 12" id="KW-0812">Transmembrane</keyword>
<evidence type="ECO:0000313" key="13">
    <source>
        <dbReference type="EMBL" id="CAL5135292.1"/>
    </source>
</evidence>